<evidence type="ECO:0000256" key="8">
    <source>
        <dbReference type="ARBA" id="ARBA00023136"/>
    </source>
</evidence>
<dbReference type="CDD" id="cd18545">
    <property type="entry name" value="ABC_6TM_YknV_like"/>
    <property type="match status" value="1"/>
</dbReference>
<dbReference type="SUPFAM" id="SSF90123">
    <property type="entry name" value="ABC transporter transmembrane region"/>
    <property type="match status" value="1"/>
</dbReference>
<name>A0A6J4T4L7_9ACTN</name>
<dbReference type="PANTHER" id="PTHR43394">
    <property type="entry name" value="ATP-DEPENDENT PERMEASE MDL1, MITOCHONDRIAL"/>
    <property type="match status" value="1"/>
</dbReference>
<evidence type="ECO:0000256" key="6">
    <source>
        <dbReference type="ARBA" id="ARBA00022840"/>
    </source>
</evidence>
<dbReference type="PROSITE" id="PS50893">
    <property type="entry name" value="ABC_TRANSPORTER_2"/>
    <property type="match status" value="1"/>
</dbReference>
<feature type="transmembrane region" description="Helical" evidence="9">
    <location>
        <begin position="287"/>
        <end position="308"/>
    </location>
</feature>
<feature type="transmembrane region" description="Helical" evidence="9">
    <location>
        <begin position="73"/>
        <end position="92"/>
    </location>
</feature>
<dbReference type="InterPro" id="IPR039421">
    <property type="entry name" value="Type_1_exporter"/>
</dbReference>
<evidence type="ECO:0000259" key="10">
    <source>
        <dbReference type="PROSITE" id="PS50893"/>
    </source>
</evidence>
<feature type="transmembrane region" description="Helical" evidence="9">
    <location>
        <begin position="261"/>
        <end position="281"/>
    </location>
</feature>
<dbReference type="Pfam" id="PF00005">
    <property type="entry name" value="ABC_tran"/>
    <property type="match status" value="1"/>
</dbReference>
<feature type="transmembrane region" description="Helical" evidence="9">
    <location>
        <begin position="40"/>
        <end position="61"/>
    </location>
</feature>
<evidence type="ECO:0000256" key="3">
    <source>
        <dbReference type="ARBA" id="ARBA00022475"/>
    </source>
</evidence>
<sequence length="600" mass="64771">MSGLRAGASLFRRARGSRDGRGRKLRGLVQLLRPYRGRVLLLFICLPIATAAALAPPYLLGRAIDDGIRGGSTRALVVVVILFVASALIAWVATYAQTYLVNWVGQRALQDLRSRIFAHLQGLSIGFYSRNRAGVLISRITNDVQALDQLVTDGVQTLFASTLTLLGTAIILLFLDAELALVTFLVFPLLLGGSIVFRIVSAEAYRLTREKVAWVTAYLQETISGVRVVRAFGQEERHKERFAELNDDNRQANMRTVNLNAAYFPSVELLSAVATAAILLYGGSEVLSGDGVTIGVLASFVFYLNSFFDPIQQLSQLYTTYQSGMAALDKVFELLDEEPEVVERPGAVELPRVRGEIAFEDVCFGYGGEDGALALEGVDLTIPPGQTVALVGATGAGKSTLAKLVARFYDPTRGDVRVDGHDLREVTERSLRSQLGLVPQEGFLFSGTVRENIAFGRPGASDDEVAAAAAAVGADEFIATLPEGYETTVGERGVNLSAGQRQLVAFARAAAADPRILILDEATANVDVRTEGRIEHGLRRLLAGRTAIVIAHRLSTIRRAGRILVLEGGRVVEDGTHEELIAAGGAYARLYRDWADQAVA</sequence>
<dbReference type="InterPro" id="IPR017871">
    <property type="entry name" value="ABC_transporter-like_CS"/>
</dbReference>
<keyword evidence="4 9" id="KW-0812">Transmembrane</keyword>
<gene>
    <name evidence="12" type="ORF">AVDCRST_MAG17-2136</name>
</gene>
<keyword evidence="8 9" id="KW-0472">Membrane</keyword>
<evidence type="ECO:0000256" key="1">
    <source>
        <dbReference type="ARBA" id="ARBA00004651"/>
    </source>
</evidence>
<evidence type="ECO:0000256" key="5">
    <source>
        <dbReference type="ARBA" id="ARBA00022741"/>
    </source>
</evidence>
<keyword evidence="5" id="KW-0547">Nucleotide-binding</keyword>
<keyword evidence="7 9" id="KW-1133">Transmembrane helix</keyword>
<feature type="domain" description="ABC transmembrane type-1" evidence="11">
    <location>
        <begin position="40"/>
        <end position="323"/>
    </location>
</feature>
<evidence type="ECO:0000256" key="4">
    <source>
        <dbReference type="ARBA" id="ARBA00022692"/>
    </source>
</evidence>
<dbReference type="EMBL" id="CADCVV010000170">
    <property type="protein sequence ID" value="CAA9513410.1"/>
    <property type="molecule type" value="Genomic_DNA"/>
</dbReference>
<dbReference type="FunFam" id="1.20.1560.10:FF:000011">
    <property type="entry name" value="Multidrug ABC transporter ATP-binding protein"/>
    <property type="match status" value="1"/>
</dbReference>
<keyword evidence="2" id="KW-0813">Transport</keyword>
<dbReference type="InterPro" id="IPR011527">
    <property type="entry name" value="ABC1_TM_dom"/>
</dbReference>
<evidence type="ECO:0000313" key="12">
    <source>
        <dbReference type="EMBL" id="CAA9513410.1"/>
    </source>
</evidence>
<keyword evidence="6 12" id="KW-0067">ATP-binding</keyword>
<dbReference type="InterPro" id="IPR027417">
    <property type="entry name" value="P-loop_NTPase"/>
</dbReference>
<feature type="transmembrane region" description="Helical" evidence="9">
    <location>
        <begin position="181"/>
        <end position="201"/>
    </location>
</feature>
<evidence type="ECO:0000256" key="7">
    <source>
        <dbReference type="ARBA" id="ARBA00022989"/>
    </source>
</evidence>
<evidence type="ECO:0000256" key="2">
    <source>
        <dbReference type="ARBA" id="ARBA00022448"/>
    </source>
</evidence>
<dbReference type="FunFam" id="3.40.50.300:FF:000299">
    <property type="entry name" value="ABC transporter ATP-binding protein/permease"/>
    <property type="match status" value="1"/>
</dbReference>
<comment type="subcellular location">
    <subcellularLocation>
        <location evidence="1">Cell membrane</location>
        <topology evidence="1">Multi-pass membrane protein</topology>
    </subcellularLocation>
</comment>
<dbReference type="PANTHER" id="PTHR43394:SF1">
    <property type="entry name" value="ATP-BINDING CASSETTE SUB-FAMILY B MEMBER 10, MITOCHONDRIAL"/>
    <property type="match status" value="1"/>
</dbReference>
<dbReference type="InterPro" id="IPR036640">
    <property type="entry name" value="ABC1_TM_sf"/>
</dbReference>
<organism evidence="12">
    <name type="scientific">uncultured Solirubrobacterales bacterium</name>
    <dbReference type="NCBI Taxonomy" id="768556"/>
    <lineage>
        <taxon>Bacteria</taxon>
        <taxon>Bacillati</taxon>
        <taxon>Actinomycetota</taxon>
        <taxon>Thermoleophilia</taxon>
        <taxon>Solirubrobacterales</taxon>
        <taxon>environmental samples</taxon>
    </lineage>
</organism>
<protein>
    <submittedName>
        <fullName evidence="12">Heterodimeric efflux ABC transporter, permease/ATP-binding subunit 2</fullName>
    </submittedName>
</protein>
<dbReference type="Gene3D" id="3.40.50.300">
    <property type="entry name" value="P-loop containing nucleotide triphosphate hydrolases"/>
    <property type="match status" value="1"/>
</dbReference>
<feature type="domain" description="ABC transporter" evidence="10">
    <location>
        <begin position="357"/>
        <end position="593"/>
    </location>
</feature>
<dbReference type="GO" id="GO:0016887">
    <property type="term" value="F:ATP hydrolysis activity"/>
    <property type="evidence" value="ECO:0007669"/>
    <property type="project" value="InterPro"/>
</dbReference>
<dbReference type="Gene3D" id="1.20.1560.10">
    <property type="entry name" value="ABC transporter type 1, transmembrane domain"/>
    <property type="match status" value="1"/>
</dbReference>
<dbReference type="InterPro" id="IPR003593">
    <property type="entry name" value="AAA+_ATPase"/>
</dbReference>
<dbReference type="PROSITE" id="PS00211">
    <property type="entry name" value="ABC_TRANSPORTER_1"/>
    <property type="match status" value="1"/>
</dbReference>
<dbReference type="SMART" id="SM00382">
    <property type="entry name" value="AAA"/>
    <property type="match status" value="1"/>
</dbReference>
<reference evidence="12" key="1">
    <citation type="submission" date="2020-02" db="EMBL/GenBank/DDBJ databases">
        <authorList>
            <person name="Meier V. D."/>
        </authorList>
    </citation>
    <scope>NUCLEOTIDE SEQUENCE</scope>
    <source>
        <strain evidence="12">AVDCRST_MAG17</strain>
    </source>
</reference>
<accession>A0A6J4T4L7</accession>
<dbReference type="GO" id="GO:0005886">
    <property type="term" value="C:plasma membrane"/>
    <property type="evidence" value="ECO:0007669"/>
    <property type="project" value="UniProtKB-SubCell"/>
</dbReference>
<dbReference type="PROSITE" id="PS50929">
    <property type="entry name" value="ABC_TM1F"/>
    <property type="match status" value="1"/>
</dbReference>
<dbReference type="GO" id="GO:0015421">
    <property type="term" value="F:ABC-type oligopeptide transporter activity"/>
    <property type="evidence" value="ECO:0007669"/>
    <property type="project" value="TreeGrafter"/>
</dbReference>
<dbReference type="SUPFAM" id="SSF52540">
    <property type="entry name" value="P-loop containing nucleoside triphosphate hydrolases"/>
    <property type="match status" value="1"/>
</dbReference>
<dbReference type="Pfam" id="PF00664">
    <property type="entry name" value="ABC_membrane"/>
    <property type="match status" value="1"/>
</dbReference>
<keyword evidence="3" id="KW-1003">Cell membrane</keyword>
<proteinExistence type="predicted"/>
<dbReference type="GO" id="GO:0005524">
    <property type="term" value="F:ATP binding"/>
    <property type="evidence" value="ECO:0007669"/>
    <property type="project" value="UniProtKB-KW"/>
</dbReference>
<dbReference type="InterPro" id="IPR003439">
    <property type="entry name" value="ABC_transporter-like_ATP-bd"/>
</dbReference>
<dbReference type="AlphaFoldDB" id="A0A6J4T4L7"/>
<evidence type="ECO:0000259" key="11">
    <source>
        <dbReference type="PROSITE" id="PS50929"/>
    </source>
</evidence>
<evidence type="ECO:0000256" key="9">
    <source>
        <dbReference type="SAM" id="Phobius"/>
    </source>
</evidence>
<feature type="transmembrane region" description="Helical" evidence="9">
    <location>
        <begin position="150"/>
        <end position="175"/>
    </location>
</feature>